<dbReference type="PATRIC" id="fig|1160705.3.peg.4659"/>
<accession>L8PDS7</accession>
<comment type="caution">
    <text evidence="2">The sequence shown here is derived from an EMBL/GenBank/DDBJ whole genome shotgun (WGS) entry which is preliminary data.</text>
</comment>
<name>L8PDS7_STRVR</name>
<organism evidence="2 3">
    <name type="scientific">Streptomyces viridochromogenes Tue57</name>
    <dbReference type="NCBI Taxonomy" id="1160705"/>
    <lineage>
        <taxon>Bacteria</taxon>
        <taxon>Bacillati</taxon>
        <taxon>Actinomycetota</taxon>
        <taxon>Actinomycetes</taxon>
        <taxon>Kitasatosporales</taxon>
        <taxon>Streptomycetaceae</taxon>
        <taxon>Streptomyces</taxon>
    </lineage>
</organism>
<evidence type="ECO:0000313" key="3">
    <source>
        <dbReference type="Proteomes" id="UP000011205"/>
    </source>
</evidence>
<proteinExistence type="predicted"/>
<feature type="region of interest" description="Disordered" evidence="1">
    <location>
        <begin position="1"/>
        <end position="34"/>
    </location>
</feature>
<dbReference type="EMBL" id="AMLP01000142">
    <property type="protein sequence ID" value="ELS54248.1"/>
    <property type="molecule type" value="Genomic_DNA"/>
</dbReference>
<protein>
    <submittedName>
        <fullName evidence="2">Uncharacterized protein</fullName>
    </submittedName>
</protein>
<feature type="compositionally biased region" description="Basic and acidic residues" evidence="1">
    <location>
        <begin position="15"/>
        <end position="28"/>
    </location>
</feature>
<gene>
    <name evidence="2" type="ORF">STVIR_4714</name>
</gene>
<evidence type="ECO:0000313" key="2">
    <source>
        <dbReference type="EMBL" id="ELS54248.1"/>
    </source>
</evidence>
<reference evidence="2 3" key="1">
    <citation type="journal article" date="2013" name="Genome Announc.">
        <title>Draft Genome Sequence of Streptomyces viridochromogenes Strain Tu57, Producer of Avilamycin.</title>
        <authorList>
            <person name="Gruning B.A."/>
            <person name="Erxleben A."/>
            <person name="Hahnlein A."/>
            <person name="Gunther S."/>
        </authorList>
    </citation>
    <scope>NUCLEOTIDE SEQUENCE [LARGE SCALE GENOMIC DNA]</scope>
    <source>
        <strain evidence="2 3">Tue57</strain>
    </source>
</reference>
<evidence type="ECO:0000256" key="1">
    <source>
        <dbReference type="SAM" id="MobiDB-lite"/>
    </source>
</evidence>
<sequence length="34" mass="3553">MGVRQAVQVPGFAVDGEKVKAGAGEHQEQTNARS</sequence>
<dbReference type="Proteomes" id="UP000011205">
    <property type="component" value="Unassembled WGS sequence"/>
</dbReference>
<dbReference type="AlphaFoldDB" id="L8PDS7"/>